<evidence type="ECO:0000256" key="1">
    <source>
        <dbReference type="ARBA" id="ARBA00023224"/>
    </source>
</evidence>
<keyword evidence="3" id="KW-1133">Transmembrane helix</keyword>
<feature type="transmembrane region" description="Helical" evidence="3">
    <location>
        <begin position="7"/>
        <end position="26"/>
    </location>
</feature>
<keyword evidence="6" id="KW-1185">Reference proteome</keyword>
<protein>
    <submittedName>
        <fullName evidence="5">Methyl-accepting chemotaxis protein</fullName>
    </submittedName>
</protein>
<feature type="domain" description="Methyl-accepting transducer" evidence="4">
    <location>
        <begin position="386"/>
        <end position="643"/>
    </location>
</feature>
<dbReference type="GO" id="GO:0016020">
    <property type="term" value="C:membrane"/>
    <property type="evidence" value="ECO:0007669"/>
    <property type="project" value="InterPro"/>
</dbReference>
<gene>
    <name evidence="5" type="ORF">FCU45_01280</name>
</gene>
<keyword evidence="3" id="KW-0812">Transmembrane</keyword>
<evidence type="ECO:0000256" key="3">
    <source>
        <dbReference type="SAM" id="Phobius"/>
    </source>
</evidence>
<dbReference type="Pfam" id="PF00015">
    <property type="entry name" value="MCPsignal"/>
    <property type="match status" value="1"/>
</dbReference>
<accession>A0A4U2Z9P4</accession>
<dbReference type="SUPFAM" id="SSF58104">
    <property type="entry name" value="Methyl-accepting chemotaxis protein (MCP) signaling domain"/>
    <property type="match status" value="1"/>
</dbReference>
<dbReference type="EMBL" id="SZPX01000001">
    <property type="protein sequence ID" value="TKI71048.1"/>
    <property type="molecule type" value="Genomic_DNA"/>
</dbReference>
<name>A0A4U2Z9P4_9BACT</name>
<dbReference type="PANTHER" id="PTHR32089">
    <property type="entry name" value="METHYL-ACCEPTING CHEMOTAXIS PROTEIN MCPB"/>
    <property type="match status" value="1"/>
</dbReference>
<dbReference type="InterPro" id="IPR013587">
    <property type="entry name" value="Nitrate/nitrite_sensing"/>
</dbReference>
<dbReference type="PROSITE" id="PS50111">
    <property type="entry name" value="CHEMOTAXIS_TRANSDUC_2"/>
    <property type="match status" value="1"/>
</dbReference>
<dbReference type="Pfam" id="PF08376">
    <property type="entry name" value="NIT"/>
    <property type="match status" value="1"/>
</dbReference>
<dbReference type="AlphaFoldDB" id="A0A4U2Z9P4"/>
<organism evidence="5 6">
    <name type="scientific">Sulfurimonas crateris</name>
    <dbReference type="NCBI Taxonomy" id="2574727"/>
    <lineage>
        <taxon>Bacteria</taxon>
        <taxon>Pseudomonadati</taxon>
        <taxon>Campylobacterota</taxon>
        <taxon>Epsilonproteobacteria</taxon>
        <taxon>Campylobacterales</taxon>
        <taxon>Sulfurimonadaceae</taxon>
        <taxon>Sulfurimonas</taxon>
    </lineage>
</organism>
<comment type="caution">
    <text evidence="5">The sequence shown here is derived from an EMBL/GenBank/DDBJ whole genome shotgun (WGS) entry which is preliminary data.</text>
</comment>
<evidence type="ECO:0000256" key="2">
    <source>
        <dbReference type="PROSITE-ProRule" id="PRU00284"/>
    </source>
</evidence>
<keyword evidence="3" id="KW-0472">Membrane</keyword>
<dbReference type="Proteomes" id="UP000309561">
    <property type="component" value="Unassembled WGS sequence"/>
</dbReference>
<dbReference type="SMART" id="SM00283">
    <property type="entry name" value="MA"/>
    <property type="match status" value="1"/>
</dbReference>
<sequence>MTIKYKLNLITAIVVSFALIIIATTLKSTLTNNAIIAQAQELNILSQKLSLVIHETQKERGASAGFIGSKGKQFGDILPKQRVDTTKEHGELEAYIKGLDLDSFPQELKSEIAAFSADMSKISQIRSEVDSLSIGLGDVVAYYTGMNKKILNIISLTAKLANTQELVKALDSYTNFLKSKERAGIERAVLSGTFAADKFGEGVFAKWITLVAEQDAYLDSYQSMATESSKALYAQKMNSPVIEQVNKMRDIARTKSLEGNFGVNSVEWFQTITKKINLLKEVDDELAKQNSMLLEKVKSEQNMLALITLAGYSIFAIVIFAIIFIVSRGVNRSVRSSLEKIECVSSNLDLTCDVVVEGKDEISQISKALHVMIVAFKQSVYQAKDVSETTSKESKNLNDIVDELTKNGEFADVKISNINVLVSEVGERLDAIEEASITVTEDLKKTFSVLDGFIEKLDSVVVAIEVGNENQQDLVQKVSSLTEQAKNIKDVLAIISDIADQTNLLALNAAIEAARAGEHGRGFAVVADEVRKLAERTQKSLSEISANVNLITQNVVEISEETNKTSESMGNIADSAQDLIASAQTTKENLSITTDKSSDVMYQSTYIATKTKELIRDMDEVIEISQKNTEHRNLVDNAATKLSDDARRLQDELSKFRI</sequence>
<dbReference type="GO" id="GO:0007165">
    <property type="term" value="P:signal transduction"/>
    <property type="evidence" value="ECO:0007669"/>
    <property type="project" value="UniProtKB-KW"/>
</dbReference>
<dbReference type="OrthoDB" id="2489132at2"/>
<reference evidence="5 6" key="1">
    <citation type="submission" date="2019-04" db="EMBL/GenBank/DDBJ databases">
        <title>Sulfurimonas crateris sp. nov. a facultative anaerobic sulfur-oxidizing chemolithautotrophic bacterium isolated from a terrestrial mud vulcano.</title>
        <authorList>
            <person name="Ratnikova N.M."/>
            <person name="Slobodkin A.I."/>
            <person name="Merkel A.Y."/>
            <person name="Novikov A."/>
            <person name="Bonch-Osmolovskaya E.A."/>
            <person name="Slobodkina G.B."/>
        </authorList>
    </citation>
    <scope>NUCLEOTIDE SEQUENCE [LARGE SCALE GENOMIC DNA]</scope>
    <source>
        <strain evidence="5 6">SN118</strain>
    </source>
</reference>
<proteinExistence type="predicted"/>
<dbReference type="Gene3D" id="1.10.287.950">
    <property type="entry name" value="Methyl-accepting chemotaxis protein"/>
    <property type="match status" value="1"/>
</dbReference>
<evidence type="ECO:0000313" key="5">
    <source>
        <dbReference type="EMBL" id="TKI71048.1"/>
    </source>
</evidence>
<dbReference type="InterPro" id="IPR004089">
    <property type="entry name" value="MCPsignal_dom"/>
</dbReference>
<keyword evidence="1 2" id="KW-0807">Transducer</keyword>
<dbReference type="PANTHER" id="PTHR32089:SF112">
    <property type="entry name" value="LYSOZYME-LIKE PROTEIN-RELATED"/>
    <property type="match status" value="1"/>
</dbReference>
<evidence type="ECO:0000313" key="6">
    <source>
        <dbReference type="Proteomes" id="UP000309561"/>
    </source>
</evidence>
<evidence type="ECO:0000259" key="4">
    <source>
        <dbReference type="PROSITE" id="PS50111"/>
    </source>
</evidence>
<feature type="transmembrane region" description="Helical" evidence="3">
    <location>
        <begin position="303"/>
        <end position="326"/>
    </location>
</feature>
<dbReference type="RefSeq" id="WP_137011495.1">
    <property type="nucleotide sequence ID" value="NZ_SZPX01000001.1"/>
</dbReference>